<dbReference type="PANTHER" id="PTHR22605:SF1">
    <property type="entry name" value="RZ-TYPE DOMAIN-CONTAINING PROTEIN"/>
    <property type="match status" value="1"/>
</dbReference>
<evidence type="ECO:0000313" key="1">
    <source>
        <dbReference type="EMBL" id="CAF1371602.1"/>
    </source>
</evidence>
<sequence length="220" mass="25816">MVLKVLHQYLHEYKVAFIATANKSFDAANANRMTYVYRSIPSKDDQKISRYDCLGLQNGQTITENLDKTISCLCQDYRRVLESPVIPKIFHDRDFINILRELRFELRTSLESEEIIIHGIRSKSLLCVLEDNFNKITSDEFEKLTEIFFKAIQEKNLDFELLQKNQQNNADRNIITILQDSMKLDSVRCHLYDRYKLIIDESNDESAIRLLFQMGIIASH</sequence>
<evidence type="ECO:0000313" key="3">
    <source>
        <dbReference type="Proteomes" id="UP000663836"/>
    </source>
</evidence>
<accession>A0A819U1N0</accession>
<protein>
    <submittedName>
        <fullName evidence="2">Uncharacterized protein</fullName>
    </submittedName>
</protein>
<proteinExistence type="predicted"/>
<dbReference type="GO" id="GO:0004842">
    <property type="term" value="F:ubiquitin-protein transferase activity"/>
    <property type="evidence" value="ECO:0007669"/>
    <property type="project" value="InterPro"/>
</dbReference>
<reference evidence="2" key="1">
    <citation type="submission" date="2021-02" db="EMBL/GenBank/DDBJ databases">
        <authorList>
            <person name="Nowell W R."/>
        </authorList>
    </citation>
    <scope>NUCLEOTIDE SEQUENCE</scope>
</reference>
<gene>
    <name evidence="2" type="ORF">JBS370_LOCUS30885</name>
    <name evidence="1" type="ORF">ZHD862_LOCUS31626</name>
</gene>
<dbReference type="AlphaFoldDB" id="A0A819U1N0"/>
<dbReference type="Proteomes" id="UP000663864">
    <property type="component" value="Unassembled WGS sequence"/>
</dbReference>
<dbReference type="GO" id="GO:0016887">
    <property type="term" value="F:ATP hydrolysis activity"/>
    <property type="evidence" value="ECO:0007669"/>
    <property type="project" value="InterPro"/>
</dbReference>
<evidence type="ECO:0000313" key="2">
    <source>
        <dbReference type="EMBL" id="CAF4084327.1"/>
    </source>
</evidence>
<dbReference type="EMBL" id="CAJNOT010003221">
    <property type="protein sequence ID" value="CAF1371602.1"/>
    <property type="molecule type" value="Genomic_DNA"/>
</dbReference>
<comment type="caution">
    <text evidence="2">The sequence shown here is derived from an EMBL/GenBank/DDBJ whole genome shotgun (WGS) entry which is preliminary data.</text>
</comment>
<dbReference type="Proteomes" id="UP000663836">
    <property type="component" value="Unassembled WGS sequence"/>
</dbReference>
<dbReference type="InterPro" id="IPR031248">
    <property type="entry name" value="RNF213"/>
</dbReference>
<organism evidence="2 3">
    <name type="scientific">Rotaria sordida</name>
    <dbReference type="NCBI Taxonomy" id="392033"/>
    <lineage>
        <taxon>Eukaryota</taxon>
        <taxon>Metazoa</taxon>
        <taxon>Spiralia</taxon>
        <taxon>Gnathifera</taxon>
        <taxon>Rotifera</taxon>
        <taxon>Eurotatoria</taxon>
        <taxon>Bdelloidea</taxon>
        <taxon>Philodinida</taxon>
        <taxon>Philodinidae</taxon>
        <taxon>Rotaria</taxon>
    </lineage>
</organism>
<dbReference type="PANTHER" id="PTHR22605">
    <property type="entry name" value="RZ-TYPE DOMAIN-CONTAINING PROTEIN"/>
    <property type="match status" value="1"/>
</dbReference>
<dbReference type="EMBL" id="CAJOBD010007340">
    <property type="protein sequence ID" value="CAF4084327.1"/>
    <property type="molecule type" value="Genomic_DNA"/>
</dbReference>
<name>A0A819U1N0_9BILA</name>